<comment type="caution">
    <text evidence="2">The sequence shown here is derived from an EMBL/GenBank/DDBJ whole genome shotgun (WGS) entry which is preliminary data.</text>
</comment>
<name>A0ABP1FW14_9CHLO</name>
<feature type="compositionally biased region" description="Low complexity" evidence="1">
    <location>
        <begin position="512"/>
        <end position="526"/>
    </location>
</feature>
<feature type="region of interest" description="Disordered" evidence="1">
    <location>
        <begin position="497"/>
        <end position="537"/>
    </location>
</feature>
<keyword evidence="3" id="KW-1185">Reference proteome</keyword>
<proteinExistence type="predicted"/>
<evidence type="ECO:0000313" key="2">
    <source>
        <dbReference type="EMBL" id="CAL5223616.1"/>
    </source>
</evidence>
<evidence type="ECO:0000256" key="1">
    <source>
        <dbReference type="SAM" id="MobiDB-lite"/>
    </source>
</evidence>
<evidence type="ECO:0000313" key="3">
    <source>
        <dbReference type="Proteomes" id="UP001497392"/>
    </source>
</evidence>
<feature type="compositionally biased region" description="Low complexity" evidence="1">
    <location>
        <begin position="399"/>
        <end position="415"/>
    </location>
</feature>
<protein>
    <submittedName>
        <fullName evidence="2">G6157 protein</fullName>
    </submittedName>
</protein>
<gene>
    <name evidence="2" type="primary">g6157</name>
    <name evidence="2" type="ORF">VP750_LOCUS5275</name>
</gene>
<organism evidence="2 3">
    <name type="scientific">Coccomyxa viridis</name>
    <dbReference type="NCBI Taxonomy" id="1274662"/>
    <lineage>
        <taxon>Eukaryota</taxon>
        <taxon>Viridiplantae</taxon>
        <taxon>Chlorophyta</taxon>
        <taxon>core chlorophytes</taxon>
        <taxon>Trebouxiophyceae</taxon>
        <taxon>Trebouxiophyceae incertae sedis</taxon>
        <taxon>Coccomyxaceae</taxon>
        <taxon>Coccomyxa</taxon>
    </lineage>
</organism>
<accession>A0ABP1FW14</accession>
<dbReference type="Proteomes" id="UP001497392">
    <property type="component" value="Unassembled WGS sequence"/>
</dbReference>
<sequence>MKPVIIIHDDEGDCTLPLLSKVFDVLPDLNLEGQCKGLLSLVTQQPALQVALLLEANASLQTSLQWQQALVANASVCMQQISSERDAAVSEVATCKETIRALEEQLEAKAAVESMAPPYMDLDFLDEMDDDSSSVQSAATGDLITEFSSAREAKLQKEAEEKAAAAEAAPQQSASLEAKLQDEQEYSAWLLQRHKKAENAAAAAAEAASAEAHNCKQLQEQLQYKNASCASLVVALASEQVARTKAEQRAAECEQTAREHTILTAALALQRNRTMKVENLSRERDAAAAEVSSCKGTIRDLEKQLQGEAAESTALLPDSLDFLYEADESSSAQSASSASTGILSRELALSCAREAKLQNKAEESAAAAAAALQQKAYVEAELQDEQEYSAWLNQRHEQAQNAAAAAAEEAGAEAQHSTQLQEQLQDTKAGYTSLAVALSSEQVARMKAERQAAECQQRARDQAALMASLALQQNKAIQAGQRERQALRSRLRALQDERRETAGADASGIINSTPSTSPAGPAAASSGAGGVSAGGSLASSNKEPKGLLRAAITGAAIATALTEVSIKINIKAARCLWSSAASALAAAF</sequence>
<dbReference type="EMBL" id="CAXHTA020000009">
    <property type="protein sequence ID" value="CAL5223616.1"/>
    <property type="molecule type" value="Genomic_DNA"/>
</dbReference>
<feature type="region of interest" description="Disordered" evidence="1">
    <location>
        <begin position="399"/>
        <end position="424"/>
    </location>
</feature>
<reference evidence="2 3" key="1">
    <citation type="submission" date="2024-06" db="EMBL/GenBank/DDBJ databases">
        <authorList>
            <person name="Kraege A."/>
            <person name="Thomma B."/>
        </authorList>
    </citation>
    <scope>NUCLEOTIDE SEQUENCE [LARGE SCALE GENOMIC DNA]</scope>
</reference>